<protein>
    <submittedName>
        <fullName evidence="3">Uncharacterized protein</fullName>
    </submittedName>
</protein>
<reference evidence="3 4" key="1">
    <citation type="submission" date="2019-06" db="EMBL/GenBank/DDBJ databases">
        <title>Lysobacter alkalisoli sp. nov. isolated from saline soil.</title>
        <authorList>
            <person name="Sun J.-Q."/>
            <person name="Xu L."/>
        </authorList>
    </citation>
    <scope>NUCLEOTIDE SEQUENCE [LARGE SCALE GENOMIC DNA]</scope>
    <source>
        <strain evidence="3 4">JCM 31130</strain>
    </source>
</reference>
<evidence type="ECO:0000313" key="3">
    <source>
        <dbReference type="EMBL" id="TQD51009.1"/>
    </source>
</evidence>
<sequence length="473" mass="52138">MRTLIDRAGKEFRAPPGVVLVVGGGRGDSLEALRALGAKRLVLAEADPRLSATLARRIDPAKGEELVDKALVARAEGDAILYVVDQAEYSSTLAPRGLFKLFPNLNLVEERPVGTLEFPVLVSSLALEESQPHLLIIDAPGQGLALLASLPGALLRKFSEILVRASDVSLYADDATTDEVATFLGNAGFTTPELDAEAIYPVQALRSRRDAARCELIRVIDDGRAELEQREAEIARLKAQVDEQADALAQATRGHEAEVGKLAKERDVLLEQLKQERDAQAQLAKAHEVELNKLAEARGVLLEQLTQERDAQVQLAKAREGELNKLAEEHGALVEQLAQARDEGARLADEKEALAGQLIEARDVQAKVAKEHDAQMQERHLEIQAQAKGLAEKDARLAELTKELEQSRRDVAERQAKLDKASHQGQERGARIIELERDREELDRYQAWLNREVVKAEAHVELIKELVLRSEQS</sequence>
<keyword evidence="4" id="KW-1185">Reference proteome</keyword>
<feature type="coiled-coil region" evidence="1">
    <location>
        <begin position="323"/>
        <end position="357"/>
    </location>
</feature>
<evidence type="ECO:0000256" key="1">
    <source>
        <dbReference type="SAM" id="Coils"/>
    </source>
</evidence>
<organism evidence="3 4">
    <name type="scientific">Marilutibacter aestuarii</name>
    <dbReference type="NCBI Taxonomy" id="1706195"/>
    <lineage>
        <taxon>Bacteria</taxon>
        <taxon>Pseudomonadati</taxon>
        <taxon>Pseudomonadota</taxon>
        <taxon>Gammaproteobacteria</taxon>
        <taxon>Lysobacterales</taxon>
        <taxon>Lysobacteraceae</taxon>
        <taxon>Marilutibacter</taxon>
    </lineage>
</organism>
<dbReference type="OrthoDB" id="823440at2"/>
<gene>
    <name evidence="3" type="ORF">FKV25_02705</name>
</gene>
<dbReference type="RefSeq" id="WP_141517260.1">
    <property type="nucleotide sequence ID" value="NZ_VICE01000022.1"/>
</dbReference>
<comment type="caution">
    <text evidence="3">The sequence shown here is derived from an EMBL/GenBank/DDBJ whole genome shotgun (WGS) entry which is preliminary data.</text>
</comment>
<dbReference type="Proteomes" id="UP000318212">
    <property type="component" value="Unassembled WGS sequence"/>
</dbReference>
<feature type="coiled-coil region" evidence="1">
    <location>
        <begin position="220"/>
        <end position="290"/>
    </location>
</feature>
<evidence type="ECO:0000313" key="4">
    <source>
        <dbReference type="Proteomes" id="UP000318212"/>
    </source>
</evidence>
<name>A0A508AMI7_9GAMM</name>
<evidence type="ECO:0000256" key="2">
    <source>
        <dbReference type="SAM" id="MobiDB-lite"/>
    </source>
</evidence>
<proteinExistence type="predicted"/>
<keyword evidence="1" id="KW-0175">Coiled coil</keyword>
<feature type="region of interest" description="Disordered" evidence="2">
    <location>
        <begin position="411"/>
        <end position="432"/>
    </location>
</feature>
<dbReference type="AlphaFoldDB" id="A0A508AMI7"/>
<dbReference type="EMBL" id="VICE01000022">
    <property type="protein sequence ID" value="TQD51009.1"/>
    <property type="molecule type" value="Genomic_DNA"/>
</dbReference>
<accession>A0A508AMI7</accession>